<gene>
    <name evidence="6" type="ORF">MIMGU_mgv1a022405mg</name>
</gene>
<dbReference type="AlphaFoldDB" id="A0A022QZU5"/>
<dbReference type="InterPro" id="IPR044974">
    <property type="entry name" value="Disease_R_plants"/>
</dbReference>
<dbReference type="InterPro" id="IPR036388">
    <property type="entry name" value="WH-like_DNA-bd_sf"/>
</dbReference>
<keyword evidence="4" id="KW-0067">ATP-binding</keyword>
<organism evidence="6 7">
    <name type="scientific">Erythranthe guttata</name>
    <name type="common">Yellow monkey flower</name>
    <name type="synonym">Mimulus guttatus</name>
    <dbReference type="NCBI Taxonomy" id="4155"/>
    <lineage>
        <taxon>Eukaryota</taxon>
        <taxon>Viridiplantae</taxon>
        <taxon>Streptophyta</taxon>
        <taxon>Embryophyta</taxon>
        <taxon>Tracheophyta</taxon>
        <taxon>Spermatophyta</taxon>
        <taxon>Magnoliopsida</taxon>
        <taxon>eudicotyledons</taxon>
        <taxon>Gunneridae</taxon>
        <taxon>Pentapetalae</taxon>
        <taxon>asterids</taxon>
        <taxon>lamiids</taxon>
        <taxon>Lamiales</taxon>
        <taxon>Phrymaceae</taxon>
        <taxon>Erythranthe</taxon>
    </lineage>
</organism>
<dbReference type="Gene3D" id="1.10.10.10">
    <property type="entry name" value="Winged helix-like DNA-binding domain superfamily/Winged helix DNA-binding domain"/>
    <property type="match status" value="1"/>
</dbReference>
<protein>
    <recommendedName>
        <fullName evidence="5">Disease resistance protein winged helix domain-containing protein</fullName>
    </recommendedName>
</protein>
<dbReference type="Pfam" id="PF23559">
    <property type="entry name" value="WHD_DRP"/>
    <property type="match status" value="1"/>
</dbReference>
<evidence type="ECO:0000256" key="4">
    <source>
        <dbReference type="ARBA" id="ARBA00022840"/>
    </source>
</evidence>
<comment type="subcellular location">
    <subcellularLocation>
        <location evidence="1">Cytoplasm</location>
    </subcellularLocation>
</comment>
<evidence type="ECO:0000313" key="7">
    <source>
        <dbReference type="Proteomes" id="UP000030748"/>
    </source>
</evidence>
<dbReference type="GO" id="GO:0006952">
    <property type="term" value="P:defense response"/>
    <property type="evidence" value="ECO:0007669"/>
    <property type="project" value="InterPro"/>
</dbReference>
<dbReference type="InterPro" id="IPR058922">
    <property type="entry name" value="WHD_DRP"/>
</dbReference>
<feature type="domain" description="Disease resistance protein winged helix" evidence="5">
    <location>
        <begin position="30"/>
        <end position="101"/>
    </location>
</feature>
<dbReference type="PANTHER" id="PTHR23155:SF1152">
    <property type="entry name" value="AAA+ ATPASE DOMAIN-CONTAINING PROTEIN"/>
    <property type="match status" value="1"/>
</dbReference>
<keyword evidence="3" id="KW-0547">Nucleotide-binding</keyword>
<dbReference type="EMBL" id="KI630748">
    <property type="protein sequence ID" value="EYU33967.1"/>
    <property type="molecule type" value="Genomic_DNA"/>
</dbReference>
<evidence type="ECO:0000256" key="2">
    <source>
        <dbReference type="ARBA" id="ARBA00022490"/>
    </source>
</evidence>
<feature type="non-terminal residue" evidence="6">
    <location>
        <position position="1"/>
    </location>
</feature>
<name>A0A022QZU5_ERYGU</name>
<dbReference type="PANTHER" id="PTHR23155">
    <property type="entry name" value="DISEASE RESISTANCE PROTEIN RP"/>
    <property type="match status" value="1"/>
</dbReference>
<keyword evidence="2" id="KW-0963">Cytoplasm</keyword>
<reference evidence="6 7" key="1">
    <citation type="journal article" date="2013" name="Proc. Natl. Acad. Sci. U.S.A.">
        <title>Fine-scale variation in meiotic recombination in Mimulus inferred from population shotgun sequencing.</title>
        <authorList>
            <person name="Hellsten U."/>
            <person name="Wright K.M."/>
            <person name="Jenkins J."/>
            <person name="Shu S."/>
            <person name="Yuan Y."/>
            <person name="Wessler S.R."/>
            <person name="Schmutz J."/>
            <person name="Willis J.H."/>
            <person name="Rokhsar D.S."/>
        </authorList>
    </citation>
    <scope>NUCLEOTIDE SEQUENCE [LARGE SCALE GENOMIC DNA]</scope>
    <source>
        <strain evidence="7">cv. DUN x IM62</strain>
    </source>
</reference>
<sequence>DSERCLRILNMSNEHLSVHLKPCFMYFGSIFFKDLKIFISWHIKLWVAEVFLKPISGKSMELVVEEYLLNDIIEINLVLVHTRGSTGNIKLCNLHDLLRDLFFKQVEKEEFVCAKRLYDIPQIDIHRRVCIHELDEEYAPQVMSNRSSQSPPLKRSLIIDYKEVFPSLNMRLLRILKSNNRALHYGEISSVGANFWFVNLQYLAFRVDWMSISDYLSSIHLHGNLQTLVVYGAWNTKAPPKIWKMHQLKHIKFVMLDLTNPKMDERD</sequence>
<evidence type="ECO:0000256" key="3">
    <source>
        <dbReference type="ARBA" id="ARBA00022741"/>
    </source>
</evidence>
<evidence type="ECO:0000313" key="6">
    <source>
        <dbReference type="EMBL" id="EYU33967.1"/>
    </source>
</evidence>
<dbReference type="STRING" id="4155.A0A022QZU5"/>
<evidence type="ECO:0000259" key="5">
    <source>
        <dbReference type="Pfam" id="PF23559"/>
    </source>
</evidence>
<dbReference type="Proteomes" id="UP000030748">
    <property type="component" value="Unassembled WGS sequence"/>
</dbReference>
<dbReference type="GO" id="GO:0005737">
    <property type="term" value="C:cytoplasm"/>
    <property type="evidence" value="ECO:0007669"/>
    <property type="project" value="UniProtKB-SubCell"/>
</dbReference>
<evidence type="ECO:0000256" key="1">
    <source>
        <dbReference type="ARBA" id="ARBA00004496"/>
    </source>
</evidence>
<accession>A0A022QZU5</accession>
<proteinExistence type="predicted"/>
<keyword evidence="7" id="KW-1185">Reference proteome</keyword>